<organism evidence="2 3">
    <name type="scientific">Tepidanaerobacter acetatoxydans (strain DSM 21804 / JCM 16047 / Re1)</name>
    <dbReference type="NCBI Taxonomy" id="1209989"/>
    <lineage>
        <taxon>Bacteria</taxon>
        <taxon>Bacillati</taxon>
        <taxon>Bacillota</taxon>
        <taxon>Clostridia</taxon>
        <taxon>Thermosediminibacterales</taxon>
        <taxon>Tepidanaerobacteraceae</taxon>
        <taxon>Tepidanaerobacter</taxon>
    </lineage>
</organism>
<dbReference type="RefSeq" id="WP_013778967.1">
    <property type="nucleotide sequence ID" value="NC_015519.1"/>
</dbReference>
<keyword evidence="3" id="KW-1185">Reference proteome</keyword>
<reference evidence="3" key="1">
    <citation type="journal article" date="2013" name="Genome Announc.">
        <title>First genome sequence of a syntrophic acetate-oxidizing bacterium, Tepidanaerobacter acetatoxydans strain Re1.</title>
        <authorList>
            <person name="Manzoor S."/>
            <person name="Bongcam-Rudloff E."/>
            <person name="Schnurer A."/>
            <person name="Muller B."/>
        </authorList>
    </citation>
    <scope>NUCLEOTIDE SEQUENCE [LARGE SCALE GENOMIC DNA]</scope>
    <source>
        <strain evidence="3">Re1</strain>
    </source>
</reference>
<dbReference type="Proteomes" id="UP000010802">
    <property type="component" value="Chromosome"/>
</dbReference>
<dbReference type="AlphaFoldDB" id="F4LQP2"/>
<dbReference type="KEGG" id="tep:TepRe1_1916"/>
<feature type="region of interest" description="Disordered" evidence="1">
    <location>
        <begin position="1"/>
        <end position="59"/>
    </location>
</feature>
<dbReference type="KEGG" id="tae:TepiRe1_2064"/>
<dbReference type="EMBL" id="HF563609">
    <property type="protein sequence ID" value="CDI40881.1"/>
    <property type="molecule type" value="Genomic_DNA"/>
</dbReference>
<name>F4LQP2_TEPAE</name>
<dbReference type="STRING" id="1209989.TepRe1_1916"/>
<feature type="compositionally biased region" description="Basic and acidic residues" evidence="1">
    <location>
        <begin position="40"/>
        <end position="59"/>
    </location>
</feature>
<accession>F4LQP2</accession>
<evidence type="ECO:0000313" key="2">
    <source>
        <dbReference type="EMBL" id="CDI40881.1"/>
    </source>
</evidence>
<proteinExistence type="predicted"/>
<evidence type="ECO:0000313" key="3">
    <source>
        <dbReference type="Proteomes" id="UP000010802"/>
    </source>
</evidence>
<protein>
    <submittedName>
        <fullName evidence="2">Uncharacterized protein</fullName>
    </submittedName>
</protein>
<feature type="compositionally biased region" description="Basic and acidic residues" evidence="1">
    <location>
        <begin position="1"/>
        <end position="12"/>
    </location>
</feature>
<sequence length="59" mass="7079">MAKKKIEREKTKNKLIVGQGKLKDESINDNMQEDYELSEELTRNKRSKEQQKKPKEKKM</sequence>
<dbReference type="HOGENOM" id="CLU_2959301_0_0_9"/>
<gene>
    <name evidence="2" type="ordered locus">TEPIRE1_2064</name>
</gene>
<evidence type="ECO:0000256" key="1">
    <source>
        <dbReference type="SAM" id="MobiDB-lite"/>
    </source>
</evidence>